<reference evidence="2 3" key="1">
    <citation type="journal article" date="2015" name="Nature">
        <title>rRNA introns, odd ribosomes, and small enigmatic genomes across a large radiation of phyla.</title>
        <authorList>
            <person name="Brown C.T."/>
            <person name="Hug L.A."/>
            <person name="Thomas B.C."/>
            <person name="Sharon I."/>
            <person name="Castelle C.J."/>
            <person name="Singh A."/>
            <person name="Wilkins M.J."/>
            <person name="Williams K.H."/>
            <person name="Banfield J.F."/>
        </authorList>
    </citation>
    <scope>NUCLEOTIDE SEQUENCE [LARGE SCALE GENOMIC DNA]</scope>
</reference>
<sequence length="164" mass="17822">MAVESPVENLSSIVNLRSKRGKFFMAGMAILFATLGDLVISLESSHLRDVNSQISYPVSDTEAMEARSYKSSLDTHILDAAYSKDYGRITLIVEDPKTTKTTVILDQLKTTDEQRKARIAEIEASQKKAIGDLRIHRADLDLAAAGLGTLLCLGAMLAPISKPA</sequence>
<accession>A0A0G0ELB9</accession>
<evidence type="ECO:0000313" key="2">
    <source>
        <dbReference type="EMBL" id="KKQ07853.1"/>
    </source>
</evidence>
<organism evidence="2 3">
    <name type="scientific">Candidatus Daviesbacteria bacterium GW2011_GWB1_36_5</name>
    <dbReference type="NCBI Taxonomy" id="1618426"/>
    <lineage>
        <taxon>Bacteria</taxon>
        <taxon>Candidatus Daviesiibacteriota</taxon>
    </lineage>
</organism>
<gene>
    <name evidence="2" type="ORF">US19_C0036G0012</name>
</gene>
<dbReference type="EMBL" id="LBSA01000036">
    <property type="protein sequence ID" value="KKQ07853.1"/>
    <property type="molecule type" value="Genomic_DNA"/>
</dbReference>
<feature type="transmembrane region" description="Helical" evidence="1">
    <location>
        <begin position="23"/>
        <end position="42"/>
    </location>
</feature>
<keyword evidence="1" id="KW-1133">Transmembrane helix</keyword>
<dbReference type="AlphaFoldDB" id="A0A0G0ELB9"/>
<keyword evidence="1" id="KW-0812">Transmembrane</keyword>
<dbReference type="Proteomes" id="UP000034492">
    <property type="component" value="Unassembled WGS sequence"/>
</dbReference>
<feature type="transmembrane region" description="Helical" evidence="1">
    <location>
        <begin position="142"/>
        <end position="160"/>
    </location>
</feature>
<protein>
    <submittedName>
        <fullName evidence="2">Uncharacterized protein</fullName>
    </submittedName>
</protein>
<proteinExistence type="predicted"/>
<evidence type="ECO:0000313" key="3">
    <source>
        <dbReference type="Proteomes" id="UP000034492"/>
    </source>
</evidence>
<keyword evidence="1" id="KW-0472">Membrane</keyword>
<name>A0A0G0ELB9_9BACT</name>
<comment type="caution">
    <text evidence="2">The sequence shown here is derived from an EMBL/GenBank/DDBJ whole genome shotgun (WGS) entry which is preliminary data.</text>
</comment>
<evidence type="ECO:0000256" key="1">
    <source>
        <dbReference type="SAM" id="Phobius"/>
    </source>
</evidence>